<proteinExistence type="predicted"/>
<dbReference type="SUPFAM" id="SSF55545">
    <property type="entry name" value="beta-N-acetylhexosaminidase-like domain"/>
    <property type="match status" value="1"/>
</dbReference>
<feature type="transmembrane region" description="Helical" evidence="3">
    <location>
        <begin position="12"/>
        <end position="31"/>
    </location>
</feature>
<keyword evidence="2" id="KW-0326">Glycosidase</keyword>
<gene>
    <name evidence="5" type="ORF">PITCH_A1710018</name>
</gene>
<reference evidence="5" key="1">
    <citation type="submission" date="2018-01" db="EMBL/GenBank/DDBJ databases">
        <authorList>
            <person name="Regsiter A."/>
            <person name="William W."/>
        </authorList>
    </citation>
    <scope>NUCLEOTIDE SEQUENCE</scope>
    <source>
        <strain evidence="5">TRIP AH-1</strain>
    </source>
</reference>
<name>A0A445MUU5_9BACT</name>
<dbReference type="Pfam" id="PF02838">
    <property type="entry name" value="Glyco_hydro_20b"/>
    <property type="match status" value="1"/>
</dbReference>
<evidence type="ECO:0000313" key="5">
    <source>
        <dbReference type="EMBL" id="SPD73169.1"/>
    </source>
</evidence>
<dbReference type="InterPro" id="IPR017853">
    <property type="entry name" value="GH"/>
</dbReference>
<feature type="domain" description="Beta-hexosaminidase bacterial type N-terminal" evidence="4">
    <location>
        <begin position="300"/>
        <end position="414"/>
    </location>
</feature>
<keyword evidence="3" id="KW-0812">Transmembrane</keyword>
<keyword evidence="3" id="KW-0472">Membrane</keyword>
<evidence type="ECO:0000259" key="4">
    <source>
        <dbReference type="Pfam" id="PF02838"/>
    </source>
</evidence>
<evidence type="ECO:0000256" key="2">
    <source>
        <dbReference type="ARBA" id="ARBA00023295"/>
    </source>
</evidence>
<dbReference type="Gene3D" id="3.30.379.10">
    <property type="entry name" value="Chitobiase/beta-hexosaminidase domain 2-like"/>
    <property type="match status" value="1"/>
</dbReference>
<dbReference type="AlphaFoldDB" id="A0A445MUU5"/>
<dbReference type="GO" id="GO:0005975">
    <property type="term" value="P:carbohydrate metabolic process"/>
    <property type="evidence" value="ECO:0007669"/>
    <property type="project" value="UniProtKB-ARBA"/>
</dbReference>
<dbReference type="InterPro" id="IPR029018">
    <property type="entry name" value="Hex-like_dom2"/>
</dbReference>
<dbReference type="SUPFAM" id="SSF51445">
    <property type="entry name" value="(Trans)glycosidases"/>
    <property type="match status" value="1"/>
</dbReference>
<protein>
    <submittedName>
        <fullName evidence="5">Glycoside hydrolase, family 20</fullName>
    </submittedName>
</protein>
<keyword evidence="1 5" id="KW-0378">Hydrolase</keyword>
<evidence type="ECO:0000256" key="1">
    <source>
        <dbReference type="ARBA" id="ARBA00022801"/>
    </source>
</evidence>
<dbReference type="InterPro" id="IPR015882">
    <property type="entry name" value="HEX_bac_N"/>
</dbReference>
<sequence>MADRNRNNWSLFLFKCSFFMIISVILPMVAFPSSSPSNKTQAANPNAMEVIAPPLKLSVDQQAHARIFCNNFIIIPSFGEFFEFYERSLINGRERIFKGPWGGSFRENTPVSYSLTGNDPSSEAEYAVSYKQIDAWTIELRLSFKTPSRTSSLGFDIVKLSSDLFKGGVFAAMPTSVSDAQGIPVEPRSLENRMLLNGKNRILVRGTLSDIEIMDMMDGKSMYAADGRNVPWDKNASIIFGAEAKDLTPGSRHDFRYVIRSLPPSRPEATELSSVTFSLGNKVNAWSFFSIPPKIELKMSGSYKLKAHDVISGAPSGTAETVMAKGIKQVTSMDISMQVLKTGSSGSGIFFERASRTARSDIPPEGFEIVTTPDKVIVRGVEERGCLYGAYALLGLIARKDGEWEIDCGTIRDWPDLPVRGGCLELLSPAIRDVEIMKRYLDAYSRARSNVIIFLHDPKQVLSWLGTRDDGGWTKEQMAEIARYARWLHMDVWGGMGSGFRKQDFPEMEINEGANLYNPSKEKNYHYLFSLYDEILKTYEPSTMLISHDEIQGLSVYASESGLSSAEILADDVRRIRDWLEKKNVRTAMWGDMLLAHEMWDSKVGSANSQNPFFRSGATHLAIQLLPKDIFILDWHYDERKDYESIGYFRQNGFHVAGAPWHDSKVAQLFAGSVKRYGGQGLIATDWGFWRTLSPAATTLCAPLCGWKVDYSMETDDSDIAALAYELRDPIYHNSIATEAQHSVPLESVCDNSTYDSAPNEGVGVFDLGSVLDLRFAPIGRLDINGVLFELHDSLKGEKKNCVVLVHDNNGKVPKSEIIRLPVSEMKATGLAFLHTCYVKEPQYRSRKLGEYVVEFENGATSPIDLIEGYNITDVRSSVGIRSNAWSFFRSPDILIGSELAWRGQSANGIPLNLQKLIWKNPFPELKIKSISIQCSDIDEYFRIALLAVTILNEAPKDLLLSPPTSPTVLTNPER</sequence>
<dbReference type="GO" id="GO:0016798">
    <property type="term" value="F:hydrolase activity, acting on glycosyl bonds"/>
    <property type="evidence" value="ECO:0007669"/>
    <property type="project" value="UniProtKB-KW"/>
</dbReference>
<organism evidence="5">
    <name type="scientific">uncultured Desulfobacterium sp</name>
    <dbReference type="NCBI Taxonomy" id="201089"/>
    <lineage>
        <taxon>Bacteria</taxon>
        <taxon>Pseudomonadati</taxon>
        <taxon>Thermodesulfobacteriota</taxon>
        <taxon>Desulfobacteria</taxon>
        <taxon>Desulfobacterales</taxon>
        <taxon>Desulfobacteriaceae</taxon>
        <taxon>Desulfobacterium</taxon>
        <taxon>environmental samples</taxon>
    </lineage>
</organism>
<accession>A0A445MUU5</accession>
<evidence type="ECO:0000256" key="3">
    <source>
        <dbReference type="SAM" id="Phobius"/>
    </source>
</evidence>
<dbReference type="EMBL" id="OJIN01000081">
    <property type="protein sequence ID" value="SPD73169.1"/>
    <property type="molecule type" value="Genomic_DNA"/>
</dbReference>
<dbReference type="Gene3D" id="3.20.20.80">
    <property type="entry name" value="Glycosidases"/>
    <property type="match status" value="1"/>
</dbReference>
<keyword evidence="3" id="KW-1133">Transmembrane helix</keyword>